<evidence type="ECO:0000313" key="3">
    <source>
        <dbReference type="Proteomes" id="UP000295493"/>
    </source>
</evidence>
<dbReference type="Proteomes" id="UP000295493">
    <property type="component" value="Unassembled WGS sequence"/>
</dbReference>
<comment type="caution">
    <text evidence="2">The sequence shown here is derived from an EMBL/GenBank/DDBJ whole genome shotgun (WGS) entry which is preliminary data.</text>
</comment>
<keyword evidence="3" id="KW-1185">Reference proteome</keyword>
<dbReference type="OrthoDB" id="7597062at2"/>
<feature type="transmembrane region" description="Helical" evidence="1">
    <location>
        <begin position="36"/>
        <end position="57"/>
    </location>
</feature>
<dbReference type="RefSeq" id="WP_133496714.1">
    <property type="nucleotide sequence ID" value="NZ_BMLU01000013.1"/>
</dbReference>
<keyword evidence="1" id="KW-1133">Transmembrane helix</keyword>
<feature type="transmembrane region" description="Helical" evidence="1">
    <location>
        <begin position="114"/>
        <end position="135"/>
    </location>
</feature>
<name>A0A4R6FCR6_9SPHN</name>
<keyword evidence="1" id="KW-0472">Membrane</keyword>
<evidence type="ECO:0000256" key="1">
    <source>
        <dbReference type="SAM" id="Phobius"/>
    </source>
</evidence>
<sequence>MTGAASLGATAVILGGAVAGAWMLRRAWSLKAGKAPWRWGGLALLCFMLLWPAWVLGEARGPFIALTLLSVAAFGVIASGYTLRPAKAGRAARKGLAPEPAERAPSAWRTTLRWLLAGPIGMVAAMGLGISYAVWAPGETQTRLLIGGLIVPLAWGGAMAWTLADSRILRATAVLVGTAIVGFGAAMLKGVT</sequence>
<dbReference type="AlphaFoldDB" id="A0A4R6FCR6"/>
<accession>A0A4R6FCR6</accession>
<feature type="transmembrane region" description="Helical" evidence="1">
    <location>
        <begin position="141"/>
        <end position="161"/>
    </location>
</feature>
<evidence type="ECO:0000313" key="2">
    <source>
        <dbReference type="EMBL" id="TDN78986.1"/>
    </source>
</evidence>
<keyword evidence="1" id="KW-0812">Transmembrane</keyword>
<feature type="transmembrane region" description="Helical" evidence="1">
    <location>
        <begin position="63"/>
        <end position="83"/>
    </location>
</feature>
<protein>
    <submittedName>
        <fullName evidence="2">Uncharacterized protein</fullName>
    </submittedName>
</protein>
<dbReference type="EMBL" id="SNWD01000014">
    <property type="protein sequence ID" value="TDN78986.1"/>
    <property type="molecule type" value="Genomic_DNA"/>
</dbReference>
<organism evidence="2 3">
    <name type="scientific">Stakelama pacifica</name>
    <dbReference type="NCBI Taxonomy" id="517720"/>
    <lineage>
        <taxon>Bacteria</taxon>
        <taxon>Pseudomonadati</taxon>
        <taxon>Pseudomonadota</taxon>
        <taxon>Alphaproteobacteria</taxon>
        <taxon>Sphingomonadales</taxon>
        <taxon>Sphingomonadaceae</taxon>
        <taxon>Stakelama</taxon>
    </lineage>
</organism>
<gene>
    <name evidence="2" type="ORF">EV664_11422</name>
</gene>
<reference evidence="2 3" key="1">
    <citation type="submission" date="2019-03" db="EMBL/GenBank/DDBJ databases">
        <title>Genomic Encyclopedia of Type Strains, Phase IV (KMG-IV): sequencing the most valuable type-strain genomes for metagenomic binning, comparative biology and taxonomic classification.</title>
        <authorList>
            <person name="Goeker M."/>
        </authorList>
    </citation>
    <scope>NUCLEOTIDE SEQUENCE [LARGE SCALE GENOMIC DNA]</scope>
    <source>
        <strain evidence="2 3">DSM 25059</strain>
    </source>
</reference>
<proteinExistence type="predicted"/>
<feature type="transmembrane region" description="Helical" evidence="1">
    <location>
        <begin position="6"/>
        <end position="24"/>
    </location>
</feature>
<feature type="transmembrane region" description="Helical" evidence="1">
    <location>
        <begin position="168"/>
        <end position="188"/>
    </location>
</feature>